<dbReference type="GeneID" id="36579411"/>
<reference evidence="1 2" key="1">
    <citation type="submission" date="2016-04" db="EMBL/GenBank/DDBJ databases">
        <title>A degradative enzymes factory behind the ericoid mycorrhizal symbiosis.</title>
        <authorList>
            <consortium name="DOE Joint Genome Institute"/>
            <person name="Martino E."/>
            <person name="Morin E."/>
            <person name="Grelet G."/>
            <person name="Kuo A."/>
            <person name="Kohler A."/>
            <person name="Daghino S."/>
            <person name="Barry K."/>
            <person name="Choi C."/>
            <person name="Cichocki N."/>
            <person name="Clum A."/>
            <person name="Copeland A."/>
            <person name="Hainaut M."/>
            <person name="Haridas S."/>
            <person name="Labutti K."/>
            <person name="Lindquist E."/>
            <person name="Lipzen A."/>
            <person name="Khouja H.-R."/>
            <person name="Murat C."/>
            <person name="Ohm R."/>
            <person name="Olson A."/>
            <person name="Spatafora J."/>
            <person name="Veneault-Fourrey C."/>
            <person name="Henrissat B."/>
            <person name="Grigoriev I."/>
            <person name="Martin F."/>
            <person name="Perotto S."/>
        </authorList>
    </citation>
    <scope>NUCLEOTIDE SEQUENCE [LARGE SCALE GENOMIC DNA]</scope>
    <source>
        <strain evidence="1 2">E</strain>
    </source>
</reference>
<dbReference type="AlphaFoldDB" id="A0A2J6SMH1"/>
<evidence type="ECO:0000313" key="1">
    <source>
        <dbReference type="EMBL" id="PMD51964.1"/>
    </source>
</evidence>
<evidence type="ECO:0000313" key="2">
    <source>
        <dbReference type="Proteomes" id="UP000235371"/>
    </source>
</evidence>
<dbReference type="InParanoid" id="A0A2J6SMH1"/>
<name>A0A2J6SMH1_9HELO</name>
<organism evidence="1 2">
    <name type="scientific">Hyaloscypha bicolor E</name>
    <dbReference type="NCBI Taxonomy" id="1095630"/>
    <lineage>
        <taxon>Eukaryota</taxon>
        <taxon>Fungi</taxon>
        <taxon>Dikarya</taxon>
        <taxon>Ascomycota</taxon>
        <taxon>Pezizomycotina</taxon>
        <taxon>Leotiomycetes</taxon>
        <taxon>Helotiales</taxon>
        <taxon>Hyaloscyphaceae</taxon>
        <taxon>Hyaloscypha</taxon>
        <taxon>Hyaloscypha bicolor</taxon>
    </lineage>
</organism>
<proteinExistence type="predicted"/>
<protein>
    <submittedName>
        <fullName evidence="1">Uncharacterized protein</fullName>
    </submittedName>
</protein>
<keyword evidence="2" id="KW-1185">Reference proteome</keyword>
<dbReference type="RefSeq" id="XP_024728868.1">
    <property type="nucleotide sequence ID" value="XM_024871329.1"/>
</dbReference>
<sequence>MNIHSTTTLADQSHILKETQEADNLTKGPFLVQHPSRECRSVCSTFPHGATKSNRSPFRWIAVRQVARYEGTWVFDGCFDRCEHGLGCAVSTTSVVCCFKSHPDNEFPLSIRKQTAQVVLTAKRLQVMAIEQSSCTSCSSRPQHELRVLRTLMLRSIAMASQRLRATCIESESRLISSLGDCRGGSPRLA</sequence>
<dbReference type="EMBL" id="KZ613912">
    <property type="protein sequence ID" value="PMD51964.1"/>
    <property type="molecule type" value="Genomic_DNA"/>
</dbReference>
<accession>A0A2J6SMH1</accession>
<dbReference type="Proteomes" id="UP000235371">
    <property type="component" value="Unassembled WGS sequence"/>
</dbReference>
<gene>
    <name evidence="1" type="ORF">K444DRAFT_248619</name>
</gene>